<dbReference type="HOGENOM" id="CLU_090389_18_2_7"/>
<dbReference type="SUPFAM" id="SSF52833">
    <property type="entry name" value="Thioredoxin-like"/>
    <property type="match status" value="1"/>
</dbReference>
<protein>
    <submittedName>
        <fullName evidence="4">Redox-active disulfide protein 2</fullName>
    </submittedName>
</protein>
<dbReference type="PIRSF" id="PIRSF037031">
    <property type="entry name" value="Redox_disulphide_2"/>
    <property type="match status" value="1"/>
</dbReference>
<organism evidence="4 5">
    <name type="scientific">Geotalea daltonii (strain DSM 22248 / JCM 15807 / FRC-32)</name>
    <name type="common">Geobacter daltonii</name>
    <dbReference type="NCBI Taxonomy" id="316067"/>
    <lineage>
        <taxon>Bacteria</taxon>
        <taxon>Pseudomonadati</taxon>
        <taxon>Thermodesulfobacteriota</taxon>
        <taxon>Desulfuromonadia</taxon>
        <taxon>Geobacterales</taxon>
        <taxon>Geobacteraceae</taxon>
        <taxon>Geotalea</taxon>
    </lineage>
</organism>
<sequence length="76" mass="8063">MKVEVLGTGCAKCKTLYENTKKALEESGTIAEVVKVEDIPSIMKYGVMSTPALVVDGKVKFSGKVASVAEILEVLS</sequence>
<keyword evidence="2" id="KW-0676">Redox-active center</keyword>
<evidence type="ECO:0000259" key="3">
    <source>
        <dbReference type="Pfam" id="PF13192"/>
    </source>
</evidence>
<evidence type="ECO:0000256" key="2">
    <source>
        <dbReference type="PIRSR" id="PIRSR037031-51"/>
    </source>
</evidence>
<dbReference type="Pfam" id="PF13192">
    <property type="entry name" value="Thioredoxin_3"/>
    <property type="match status" value="1"/>
</dbReference>
<dbReference type="PANTHER" id="PTHR36450:SF1">
    <property type="entry name" value="THIOREDOXIN"/>
    <property type="match status" value="1"/>
</dbReference>
<dbReference type="InterPro" id="IPR012336">
    <property type="entry name" value="Thioredoxin-like_fold"/>
</dbReference>
<name>B9M655_GEODF</name>
<dbReference type="Proteomes" id="UP000007721">
    <property type="component" value="Chromosome"/>
</dbReference>
<proteinExistence type="predicted"/>
<evidence type="ECO:0000256" key="1">
    <source>
        <dbReference type="PIRSR" id="PIRSR037031-50"/>
    </source>
</evidence>
<evidence type="ECO:0000313" key="5">
    <source>
        <dbReference type="Proteomes" id="UP000007721"/>
    </source>
</evidence>
<dbReference type="KEGG" id="geo:Geob_3502"/>
<dbReference type="PANTHER" id="PTHR36450">
    <property type="entry name" value="THIOREDOXIN"/>
    <property type="match status" value="1"/>
</dbReference>
<reference evidence="4 5" key="1">
    <citation type="submission" date="2009-01" db="EMBL/GenBank/DDBJ databases">
        <title>Complete sequence of Geobacter sp. FRC-32.</title>
        <authorList>
            <consortium name="US DOE Joint Genome Institute"/>
            <person name="Lucas S."/>
            <person name="Copeland A."/>
            <person name="Lapidus A."/>
            <person name="Glavina del Rio T."/>
            <person name="Dalin E."/>
            <person name="Tice H."/>
            <person name="Bruce D."/>
            <person name="Goodwin L."/>
            <person name="Pitluck S."/>
            <person name="Saunders E."/>
            <person name="Brettin T."/>
            <person name="Detter J.C."/>
            <person name="Han C."/>
            <person name="Larimer F."/>
            <person name="Land M."/>
            <person name="Hauser L."/>
            <person name="Kyrpides N."/>
            <person name="Ovchinnikova G."/>
            <person name="Kostka J."/>
            <person name="Richardson P."/>
        </authorList>
    </citation>
    <scope>NUCLEOTIDE SEQUENCE [LARGE SCALE GENOMIC DNA]</scope>
    <source>
        <strain evidence="5">DSM 22248 / JCM 15807 / FRC-32</strain>
    </source>
</reference>
<keyword evidence="2" id="KW-1015">Disulfide bond</keyword>
<dbReference type="EMBL" id="CP001390">
    <property type="protein sequence ID" value="ACM21843.1"/>
    <property type="molecule type" value="Genomic_DNA"/>
</dbReference>
<dbReference type="InterPro" id="IPR005243">
    <property type="entry name" value="THIRX-like_proc"/>
</dbReference>
<dbReference type="RefSeq" id="WP_012648571.1">
    <property type="nucleotide sequence ID" value="NC_011979.1"/>
</dbReference>
<feature type="domain" description="Thioredoxin-like fold" evidence="3">
    <location>
        <begin position="1"/>
        <end position="75"/>
    </location>
</feature>
<feature type="active site" description="Nucleophile" evidence="1">
    <location>
        <position position="13"/>
    </location>
</feature>
<dbReference type="eggNOG" id="COG0526">
    <property type="taxonomic scope" value="Bacteria"/>
</dbReference>
<feature type="active site" description="Nucleophile" evidence="1">
    <location>
        <position position="10"/>
    </location>
</feature>
<feature type="disulfide bond" description="Redox-active" evidence="2">
    <location>
        <begin position="10"/>
        <end position="13"/>
    </location>
</feature>
<keyword evidence="5" id="KW-1185">Reference proteome</keyword>
<dbReference type="InterPro" id="IPR036249">
    <property type="entry name" value="Thioredoxin-like_sf"/>
</dbReference>
<accession>B9M655</accession>
<dbReference type="STRING" id="316067.Geob_3502"/>
<dbReference type="OrthoDB" id="9800630at2"/>
<dbReference type="NCBIfam" id="TIGR00412">
    <property type="entry name" value="redox_disulf_2"/>
    <property type="match status" value="1"/>
</dbReference>
<evidence type="ECO:0000313" key="4">
    <source>
        <dbReference type="EMBL" id="ACM21843.1"/>
    </source>
</evidence>
<dbReference type="Gene3D" id="3.40.30.10">
    <property type="entry name" value="Glutaredoxin"/>
    <property type="match status" value="1"/>
</dbReference>
<gene>
    <name evidence="4" type="ordered locus">Geob_3502</name>
</gene>
<dbReference type="AlphaFoldDB" id="B9M655"/>